<dbReference type="InterPro" id="IPR001466">
    <property type="entry name" value="Beta-lactam-related"/>
</dbReference>
<feature type="domain" description="Beta-lactamase-related" evidence="3">
    <location>
        <begin position="68"/>
        <end position="376"/>
    </location>
</feature>
<dbReference type="AlphaFoldDB" id="A0A4R6RUT7"/>
<evidence type="ECO:0000313" key="4">
    <source>
        <dbReference type="EMBL" id="TDP90731.1"/>
    </source>
</evidence>
<dbReference type="InterPro" id="IPR050491">
    <property type="entry name" value="AmpC-like"/>
</dbReference>
<keyword evidence="2" id="KW-0732">Signal</keyword>
<dbReference type="Gene3D" id="3.40.710.10">
    <property type="entry name" value="DD-peptidase/beta-lactamase superfamily"/>
    <property type="match status" value="1"/>
</dbReference>
<comment type="caution">
    <text evidence="4">The sequence shown here is derived from an EMBL/GenBank/DDBJ whole genome shotgun (WGS) entry which is preliminary data.</text>
</comment>
<dbReference type="SUPFAM" id="SSF56601">
    <property type="entry name" value="beta-lactamase/transpeptidase-like"/>
    <property type="match status" value="1"/>
</dbReference>
<feature type="signal peptide" evidence="2">
    <location>
        <begin position="1"/>
        <end position="26"/>
    </location>
</feature>
<accession>A0A4R6RUT7</accession>
<dbReference type="Pfam" id="PF00144">
    <property type="entry name" value="Beta-lactamase"/>
    <property type="match status" value="1"/>
</dbReference>
<organism evidence="4 5">
    <name type="scientific">Leucobacter luti</name>
    <dbReference type="NCBI Taxonomy" id="340320"/>
    <lineage>
        <taxon>Bacteria</taxon>
        <taxon>Bacillati</taxon>
        <taxon>Actinomycetota</taxon>
        <taxon>Actinomycetes</taxon>
        <taxon>Micrococcales</taxon>
        <taxon>Microbacteriaceae</taxon>
        <taxon>Leucobacter</taxon>
    </lineage>
</organism>
<feature type="chain" id="PRO_5038949199" evidence="2">
    <location>
        <begin position="27"/>
        <end position="418"/>
    </location>
</feature>
<dbReference type="RefSeq" id="WP_133617168.1">
    <property type="nucleotide sequence ID" value="NZ_CP080492.1"/>
</dbReference>
<gene>
    <name evidence="4" type="ORF">EDF62_2381</name>
</gene>
<feature type="region of interest" description="Disordered" evidence="1">
    <location>
        <begin position="309"/>
        <end position="329"/>
    </location>
</feature>
<dbReference type="PANTHER" id="PTHR46825">
    <property type="entry name" value="D-ALANYL-D-ALANINE-CARBOXYPEPTIDASE/ENDOPEPTIDASE AMPH"/>
    <property type="match status" value="1"/>
</dbReference>
<evidence type="ECO:0000256" key="1">
    <source>
        <dbReference type="SAM" id="MobiDB-lite"/>
    </source>
</evidence>
<dbReference type="OrthoDB" id="3174977at2"/>
<evidence type="ECO:0000313" key="5">
    <source>
        <dbReference type="Proteomes" id="UP000295601"/>
    </source>
</evidence>
<dbReference type="EMBL" id="SNYA01000006">
    <property type="protein sequence ID" value="TDP90731.1"/>
    <property type="molecule type" value="Genomic_DNA"/>
</dbReference>
<dbReference type="PROSITE" id="PS51257">
    <property type="entry name" value="PROKAR_LIPOPROTEIN"/>
    <property type="match status" value="1"/>
</dbReference>
<reference evidence="4 5" key="1">
    <citation type="submission" date="2019-03" db="EMBL/GenBank/DDBJ databases">
        <title>Genomic analyses of the natural microbiome of Caenorhabditis elegans.</title>
        <authorList>
            <person name="Samuel B."/>
        </authorList>
    </citation>
    <scope>NUCLEOTIDE SEQUENCE [LARGE SCALE GENOMIC DNA]</scope>
    <source>
        <strain evidence="4 5">JUb18</strain>
    </source>
</reference>
<dbReference type="Proteomes" id="UP000295601">
    <property type="component" value="Unassembled WGS sequence"/>
</dbReference>
<dbReference type="PANTHER" id="PTHR46825:SF7">
    <property type="entry name" value="D-ALANYL-D-ALANINE CARBOXYPEPTIDASE"/>
    <property type="match status" value="1"/>
</dbReference>
<proteinExistence type="predicted"/>
<evidence type="ECO:0000259" key="3">
    <source>
        <dbReference type="Pfam" id="PF00144"/>
    </source>
</evidence>
<sequence>MIPKRAHRVRLAVVALTAAAALSLTACSGGGPLSSSGDVNTIDAGLATSIDGAIESALALSGSTEAIVGVWSGDGSEYVRGYGSDSVDGASRIRGAQATQPVMCALLLDLVEQGRIDLDREISKDLTRQSGVEGITYRQLCDMRSGIADFKGAFSSLFVNNPTRPWPEQELIAQGLAKSPLAWPGKDFHQSDTNVLLLSRVLKVETGEEISDLLSEHVFAKAKMGSSYYPSSESTTVSGSTMTGLVYPVSGGKPVCDAGPVEVAEVSPTMLGGAGATVTTVSDLKNFYEQYLDGAFGGSAAGVVKELQPTKNPARDENGEPTEEPDTAGRQWAFGMEKVGPLYGRAGAITGTLTAAYHDPESGYSVVVSLNNSSAGANFVKALAQQIAAVSAGAGAAPEMTWTADDQAAILAKGAVCQ</sequence>
<keyword evidence="5" id="KW-1185">Reference proteome</keyword>
<protein>
    <submittedName>
        <fullName evidence="4">CubicO group peptidase (Beta-lactamase class C family)</fullName>
    </submittedName>
</protein>
<name>A0A4R6RUT7_9MICO</name>
<dbReference type="InterPro" id="IPR012338">
    <property type="entry name" value="Beta-lactam/transpept-like"/>
</dbReference>
<evidence type="ECO:0000256" key="2">
    <source>
        <dbReference type="SAM" id="SignalP"/>
    </source>
</evidence>